<reference evidence="8 9" key="1">
    <citation type="submission" date="2009-02" db="EMBL/GenBank/DDBJ databases">
        <title>Annotation of Streptomyces hygroscopicus strain ATCC 53653.</title>
        <authorList>
            <consortium name="The Broad Institute Genome Sequencing Platform"/>
            <consortium name="Broad Institute Microbial Sequencing Center"/>
            <person name="Fischbach M."/>
            <person name="Godfrey P."/>
            <person name="Ward D."/>
            <person name="Young S."/>
            <person name="Zeng Q."/>
            <person name="Koehrsen M."/>
            <person name="Alvarado L."/>
            <person name="Berlin A.M."/>
            <person name="Bochicchio J."/>
            <person name="Borenstein D."/>
            <person name="Chapman S.B."/>
            <person name="Chen Z."/>
            <person name="Engels R."/>
            <person name="Freedman E."/>
            <person name="Gellesch M."/>
            <person name="Goldberg J."/>
            <person name="Griggs A."/>
            <person name="Gujja S."/>
            <person name="Heilman E.R."/>
            <person name="Heiman D.I."/>
            <person name="Hepburn T.A."/>
            <person name="Howarth C."/>
            <person name="Jen D."/>
            <person name="Larson L."/>
            <person name="Lewis B."/>
            <person name="Mehta T."/>
            <person name="Park D."/>
            <person name="Pearson M."/>
            <person name="Richards J."/>
            <person name="Roberts A."/>
            <person name="Saif S."/>
            <person name="Shea T.D."/>
            <person name="Shenoy N."/>
            <person name="Sisk P."/>
            <person name="Stolte C."/>
            <person name="Sykes S.N."/>
            <person name="Thomson T."/>
            <person name="Walk T."/>
            <person name="White J."/>
            <person name="Yandava C."/>
            <person name="Straight P."/>
            <person name="Clardy J."/>
            <person name="Hung D."/>
            <person name="Kolter R."/>
            <person name="Mekalanos J."/>
            <person name="Walker S."/>
            <person name="Walsh C.T."/>
            <person name="Wieland-Brown L.C."/>
            <person name="Haas B."/>
            <person name="Nusbaum C."/>
            <person name="Birren B."/>
        </authorList>
    </citation>
    <scope>NUCLEOTIDE SEQUENCE [LARGE SCALE GENOMIC DNA]</scope>
    <source>
        <strain evidence="8 9">ATCC 53653</strain>
    </source>
</reference>
<dbReference type="Gene3D" id="1.10.630.10">
    <property type="entry name" value="Cytochrome P450"/>
    <property type="match status" value="1"/>
</dbReference>
<gene>
    <name evidence="8" type="ORF">SSOG_07563</name>
</gene>
<dbReference type="FunFam" id="1.10.630.10:FF:000018">
    <property type="entry name" value="Cytochrome P450 monooxygenase"/>
    <property type="match status" value="1"/>
</dbReference>
<dbReference type="PANTHER" id="PTHR46696:SF1">
    <property type="entry name" value="CYTOCHROME P450 YJIB-RELATED"/>
    <property type="match status" value="1"/>
</dbReference>
<dbReference type="GO" id="GO:0004497">
    <property type="term" value="F:monooxygenase activity"/>
    <property type="evidence" value="ECO:0007669"/>
    <property type="project" value="UniProtKB-KW"/>
</dbReference>
<dbReference type="InterPro" id="IPR001128">
    <property type="entry name" value="Cyt_P450"/>
</dbReference>
<dbReference type="AlphaFoldDB" id="D9WMI3"/>
<dbReference type="InterPro" id="IPR036396">
    <property type="entry name" value="Cyt_P450_sf"/>
</dbReference>
<keyword evidence="6 7" id="KW-0503">Monooxygenase</keyword>
<dbReference type="Proteomes" id="UP000003963">
    <property type="component" value="Unassembled WGS sequence"/>
</dbReference>
<dbReference type="InterPro" id="IPR002397">
    <property type="entry name" value="Cyt_P450_B"/>
</dbReference>
<dbReference type="GO" id="GO:0020037">
    <property type="term" value="F:heme binding"/>
    <property type="evidence" value="ECO:0007669"/>
    <property type="project" value="InterPro"/>
</dbReference>
<dbReference type="PROSITE" id="PS00086">
    <property type="entry name" value="CYTOCHROME_P450"/>
    <property type="match status" value="1"/>
</dbReference>
<evidence type="ECO:0000256" key="3">
    <source>
        <dbReference type="ARBA" id="ARBA00022723"/>
    </source>
</evidence>
<dbReference type="PRINTS" id="PR00385">
    <property type="entry name" value="P450"/>
</dbReference>
<keyword evidence="9" id="KW-1185">Reference proteome</keyword>
<evidence type="ECO:0000256" key="7">
    <source>
        <dbReference type="RuleBase" id="RU000461"/>
    </source>
</evidence>
<evidence type="ECO:0000256" key="6">
    <source>
        <dbReference type="ARBA" id="ARBA00023033"/>
    </source>
</evidence>
<dbReference type="HOGENOM" id="CLU_033716_1_1_11"/>
<keyword evidence="4 7" id="KW-0560">Oxidoreductase</keyword>
<keyword evidence="3 7" id="KW-0479">Metal-binding</keyword>
<dbReference type="Pfam" id="PF00067">
    <property type="entry name" value="p450"/>
    <property type="match status" value="1"/>
</dbReference>
<evidence type="ECO:0000256" key="2">
    <source>
        <dbReference type="ARBA" id="ARBA00022617"/>
    </source>
</evidence>
<evidence type="ECO:0000313" key="9">
    <source>
        <dbReference type="Proteomes" id="UP000003963"/>
    </source>
</evidence>
<dbReference type="CDD" id="cd11030">
    <property type="entry name" value="CYP105-like"/>
    <property type="match status" value="1"/>
</dbReference>
<keyword evidence="5 7" id="KW-0408">Iron</keyword>
<name>D9WMI3_9ACTN</name>
<dbReference type="GO" id="GO:0005506">
    <property type="term" value="F:iron ion binding"/>
    <property type="evidence" value="ECO:0007669"/>
    <property type="project" value="InterPro"/>
</dbReference>
<accession>D9WMI3</accession>
<dbReference type="InterPro" id="IPR017972">
    <property type="entry name" value="Cyt_P450_CS"/>
</dbReference>
<organism evidence="8 9">
    <name type="scientific">Streptomyces himastatinicus ATCC 53653</name>
    <dbReference type="NCBI Taxonomy" id="457427"/>
    <lineage>
        <taxon>Bacteria</taxon>
        <taxon>Bacillati</taxon>
        <taxon>Actinomycetota</taxon>
        <taxon>Actinomycetes</taxon>
        <taxon>Kitasatosporales</taxon>
        <taxon>Streptomycetaceae</taxon>
        <taxon>Streptomyces</taxon>
        <taxon>Streptomyces violaceusniger group</taxon>
    </lineage>
</organism>
<dbReference type="PRINTS" id="PR00359">
    <property type="entry name" value="BP450"/>
</dbReference>
<keyword evidence="2 7" id="KW-0349">Heme</keyword>
<dbReference type="SUPFAM" id="SSF48264">
    <property type="entry name" value="Cytochrome P450"/>
    <property type="match status" value="1"/>
</dbReference>
<dbReference type="PANTHER" id="PTHR46696">
    <property type="entry name" value="P450, PUTATIVE (EUROFUNG)-RELATED"/>
    <property type="match status" value="1"/>
</dbReference>
<dbReference type="EMBL" id="GG657754">
    <property type="protein sequence ID" value="EFL27849.1"/>
    <property type="molecule type" value="Genomic_DNA"/>
</dbReference>
<evidence type="ECO:0000256" key="5">
    <source>
        <dbReference type="ARBA" id="ARBA00023004"/>
    </source>
</evidence>
<sequence>MGDLMGDAVGDMAEIDVAGLPAYPFIGPDDDPFTPVKGSDLDRFEGPIGKVRLPFGGWAWLVTRHEDVRQLLRHPGFSSDQYKPGFPVLNPIPPKQDDASGLFIFMDGDAHSRFRRMLTAEFMIKNIRRIEPLIEKDVIEALERMRSLGAPADLMNEFALPVPSMTICHLLGVPYADHDFFQHHSRVIMDRKSGPAEVEEALGALTVLLGNLVKAKRTDPGEDLLSRLVAERVVPGELREDELVSLAMLLLVAGHETTANMIGLSALVLLEHPEHLAALREDPGLAPGMVEELLRYLTVVRTGLPRLALEDAEIGGQKIRAGEGVVAMLAMSNRDSSVFGDPDEFDPKRREAHRHMAFGFGLHQCIGQPLARAELRIALLELARRFPGLRSERALADVPQRPMAVTFGVAELPVTW</sequence>
<evidence type="ECO:0000256" key="4">
    <source>
        <dbReference type="ARBA" id="ARBA00023002"/>
    </source>
</evidence>
<proteinExistence type="inferred from homology"/>
<evidence type="ECO:0000313" key="8">
    <source>
        <dbReference type="EMBL" id="EFL27849.1"/>
    </source>
</evidence>
<dbReference type="GO" id="GO:0016705">
    <property type="term" value="F:oxidoreductase activity, acting on paired donors, with incorporation or reduction of molecular oxygen"/>
    <property type="evidence" value="ECO:0007669"/>
    <property type="project" value="InterPro"/>
</dbReference>
<protein>
    <submittedName>
        <fullName evidence="8">Cytochrome P450-SU2</fullName>
    </submittedName>
</protein>
<comment type="similarity">
    <text evidence="1 7">Belongs to the cytochrome P450 family.</text>
</comment>
<dbReference type="STRING" id="457427.SSOG_07563"/>
<evidence type="ECO:0000256" key="1">
    <source>
        <dbReference type="ARBA" id="ARBA00010617"/>
    </source>
</evidence>